<organism evidence="16 17">
    <name type="scientific">Pseudodonghicola xiamenensis</name>
    <dbReference type="NCBI Taxonomy" id="337702"/>
    <lineage>
        <taxon>Bacteria</taxon>
        <taxon>Pseudomonadati</taxon>
        <taxon>Pseudomonadota</taxon>
        <taxon>Alphaproteobacteria</taxon>
        <taxon>Rhodobacterales</taxon>
        <taxon>Paracoccaceae</taxon>
        <taxon>Pseudodonghicola</taxon>
    </lineage>
</organism>
<dbReference type="InterPro" id="IPR000531">
    <property type="entry name" value="Beta-barrel_TonB"/>
</dbReference>
<evidence type="ECO:0000259" key="15">
    <source>
        <dbReference type="SMART" id="SM00965"/>
    </source>
</evidence>
<keyword evidence="5" id="KW-0406">Ion transport</keyword>
<keyword evidence="3 12" id="KW-0813">Transport</keyword>
<keyword evidence="5" id="KW-0410">Iron transport</keyword>
<dbReference type="PANTHER" id="PTHR30069">
    <property type="entry name" value="TONB-DEPENDENT OUTER MEMBRANE RECEPTOR"/>
    <property type="match status" value="1"/>
</dbReference>
<dbReference type="Pfam" id="PF00593">
    <property type="entry name" value="TonB_dep_Rec_b-barrel"/>
    <property type="match status" value="1"/>
</dbReference>
<feature type="short sequence motif" description="TonB C-terminal box" evidence="13">
    <location>
        <begin position="817"/>
        <end position="834"/>
    </location>
</feature>
<evidence type="ECO:0000256" key="10">
    <source>
        <dbReference type="ARBA" id="ARBA00023136"/>
    </source>
</evidence>
<dbReference type="EMBL" id="BNAP01000010">
    <property type="protein sequence ID" value="GHG92981.1"/>
    <property type="molecule type" value="Genomic_DNA"/>
</dbReference>
<proteinExistence type="inferred from homology"/>
<dbReference type="Pfam" id="PF07715">
    <property type="entry name" value="Plug"/>
    <property type="match status" value="1"/>
</dbReference>
<keyword evidence="7" id="KW-0732">Signal</keyword>
<comment type="subcellular location">
    <subcellularLocation>
        <location evidence="1 12">Cell outer membrane</location>
        <topology evidence="1 12">Multi-pass membrane protein</topology>
    </subcellularLocation>
</comment>
<dbReference type="InterPro" id="IPR011276">
    <property type="entry name" value="TonB_haem/Hb_rcpt"/>
</dbReference>
<sequence>MIGVALAALMAGPGPIASVARAQTAGPSVSGARAFDIPAQPLRDALGQFGRQAGLPVSFASATSAGLRSQPVKGTMAPDEALTRLLGGTGVSWRVAGGAVIVEQAPAPPMASELGAEDGLIVLDAITVASSSLGQGFTEDTPYKTAGSVSHISREQIDRVPPTSAGDMFSNTPGVIAAGNHVGTSVNPNIRGLQGMGRVKVTVDGTEQTTSSYRGYIGSRDETYIDPDLIGGIDITKGPSGGAGGGIGGSVAVRTLLPEDIIPEGKDWGVRLKGGLGGNTRAPSAIGTSSQASDPSFLNSDSWTGSIAAATTSDNFDIIAAFSKRKQGNYFAGSLAPSYFRFPGETNANSIVRPGQEVSNTSEDTQSILLKGSLRWGDGHNLQLGYSRYDSTHGEIMELMYAPWYGNAQRALSQTTVDTYTMKYRWQPAAYSWVNLRANLWMTDLDRVNGSFAPGSAAYGNSQVRTWGGDISNTAAVDVGLVPLDIEVGMNFTREDASTDQWLNGTRWETPGPSGIRKTFGGYVNLRADVTDRIELRGGLRYDYYESRGKGYLADYPDRSEGHLSPNAGITYTPYAGIQLFALYKEGLRPPSLRETHWNYQNLLVNNPDLQGEKAQDIELGLNVLREGVFLPGDNLRLKATLFRNRYRDYIVRASADPASTYPYQWTNIDRADYRGYEISGAYDAGGWFVEAALTRYNSIEYCYNGQCGTPGSADALGRDYTANYIPPKYSGTVSIGARLLDRRLTLGARAQFAGVRFGSDWGAVENETGQVGTNFTWPSYEVYDLFGSYAFNDTTMLNFSIENITDKYYYTALSSGGIPSPGRTARVSLTVTF</sequence>
<accession>A0A8J3H9N1</accession>
<evidence type="ECO:0000313" key="17">
    <source>
        <dbReference type="Proteomes" id="UP000611500"/>
    </source>
</evidence>
<dbReference type="InterPro" id="IPR037066">
    <property type="entry name" value="Plug_dom_sf"/>
</dbReference>
<evidence type="ECO:0000313" key="16">
    <source>
        <dbReference type="EMBL" id="GHG92981.1"/>
    </source>
</evidence>
<evidence type="ECO:0000256" key="2">
    <source>
        <dbReference type="ARBA" id="ARBA00009810"/>
    </source>
</evidence>
<dbReference type="InterPro" id="IPR039426">
    <property type="entry name" value="TonB-dep_rcpt-like"/>
</dbReference>
<keyword evidence="10 12" id="KW-0472">Membrane</keyword>
<keyword evidence="6 12" id="KW-0812">Transmembrane</keyword>
<dbReference type="PANTHER" id="PTHR30069:SF41">
    <property type="entry name" value="HEME_HEMOPEXIN UTILIZATION PROTEIN C"/>
    <property type="match status" value="1"/>
</dbReference>
<dbReference type="InterPro" id="IPR036942">
    <property type="entry name" value="Beta-barrel_TonB_sf"/>
</dbReference>
<evidence type="ECO:0000256" key="13">
    <source>
        <dbReference type="PROSITE-ProRule" id="PRU10144"/>
    </source>
</evidence>
<dbReference type="Gene3D" id="2.40.170.20">
    <property type="entry name" value="TonB-dependent receptor, beta-barrel domain"/>
    <property type="match status" value="1"/>
</dbReference>
<dbReference type="GO" id="GO:0015232">
    <property type="term" value="F:heme transmembrane transporter activity"/>
    <property type="evidence" value="ECO:0007669"/>
    <property type="project" value="InterPro"/>
</dbReference>
<keyword evidence="17" id="KW-1185">Reference proteome</keyword>
<comment type="caution">
    <text evidence="16">The sequence shown here is derived from an EMBL/GenBank/DDBJ whole genome shotgun (WGS) entry which is preliminary data.</text>
</comment>
<evidence type="ECO:0000256" key="11">
    <source>
        <dbReference type="ARBA" id="ARBA00023237"/>
    </source>
</evidence>
<dbReference type="Proteomes" id="UP000611500">
    <property type="component" value="Unassembled WGS sequence"/>
</dbReference>
<evidence type="ECO:0000256" key="5">
    <source>
        <dbReference type="ARBA" id="ARBA00022496"/>
    </source>
</evidence>
<evidence type="ECO:0000256" key="6">
    <source>
        <dbReference type="ARBA" id="ARBA00022692"/>
    </source>
</evidence>
<name>A0A8J3H9N1_9RHOB</name>
<evidence type="ECO:0000256" key="3">
    <source>
        <dbReference type="ARBA" id="ARBA00022448"/>
    </source>
</evidence>
<keyword evidence="4 12" id="KW-1134">Transmembrane beta strand</keyword>
<dbReference type="GO" id="GO:0009279">
    <property type="term" value="C:cell outer membrane"/>
    <property type="evidence" value="ECO:0007669"/>
    <property type="project" value="UniProtKB-SubCell"/>
</dbReference>
<dbReference type="CDD" id="cd01347">
    <property type="entry name" value="ligand_gated_channel"/>
    <property type="match status" value="1"/>
</dbReference>
<evidence type="ECO:0000256" key="9">
    <source>
        <dbReference type="ARBA" id="ARBA00023077"/>
    </source>
</evidence>
<evidence type="ECO:0000256" key="12">
    <source>
        <dbReference type="PROSITE-ProRule" id="PRU01360"/>
    </source>
</evidence>
<dbReference type="Gene3D" id="2.170.130.10">
    <property type="entry name" value="TonB-dependent receptor, plug domain"/>
    <property type="match status" value="1"/>
</dbReference>
<dbReference type="NCBIfam" id="TIGR01785">
    <property type="entry name" value="TonB-hemin"/>
    <property type="match status" value="1"/>
</dbReference>
<dbReference type="InterPro" id="IPR011662">
    <property type="entry name" value="Secretin/TonB_short_N"/>
</dbReference>
<evidence type="ECO:0000256" key="14">
    <source>
        <dbReference type="RuleBase" id="RU003357"/>
    </source>
</evidence>
<feature type="domain" description="Secretin/TonB short N-terminal" evidence="15">
    <location>
        <begin position="55"/>
        <end position="105"/>
    </location>
</feature>
<keyword evidence="9 14" id="KW-0798">TonB box</keyword>
<protein>
    <recommendedName>
        <fullName evidence="15">Secretin/TonB short N-terminal domain-containing protein</fullName>
    </recommendedName>
</protein>
<dbReference type="SUPFAM" id="SSF56935">
    <property type="entry name" value="Porins"/>
    <property type="match status" value="1"/>
</dbReference>
<dbReference type="PROSITE" id="PS52016">
    <property type="entry name" value="TONB_DEPENDENT_REC_3"/>
    <property type="match status" value="1"/>
</dbReference>
<evidence type="ECO:0000256" key="7">
    <source>
        <dbReference type="ARBA" id="ARBA00022729"/>
    </source>
</evidence>
<gene>
    <name evidence="16" type="ORF">GCM10010961_25160</name>
</gene>
<dbReference type="InterPro" id="IPR012910">
    <property type="entry name" value="Plug_dom"/>
</dbReference>
<evidence type="ECO:0000256" key="1">
    <source>
        <dbReference type="ARBA" id="ARBA00004571"/>
    </source>
</evidence>
<reference evidence="16" key="1">
    <citation type="journal article" date="2014" name="Int. J. Syst. Evol. Microbiol.">
        <title>Complete genome sequence of Corynebacterium casei LMG S-19264T (=DSM 44701T), isolated from a smear-ripened cheese.</title>
        <authorList>
            <consortium name="US DOE Joint Genome Institute (JGI-PGF)"/>
            <person name="Walter F."/>
            <person name="Albersmeier A."/>
            <person name="Kalinowski J."/>
            <person name="Ruckert C."/>
        </authorList>
    </citation>
    <scope>NUCLEOTIDE SEQUENCE</scope>
    <source>
        <strain evidence="16">CGMCC 1.7081</strain>
    </source>
</reference>
<dbReference type="Gene3D" id="3.55.50.30">
    <property type="match status" value="1"/>
</dbReference>
<dbReference type="AlphaFoldDB" id="A0A8J3H9N1"/>
<dbReference type="GO" id="GO:0044718">
    <property type="term" value="P:siderophore transmembrane transport"/>
    <property type="evidence" value="ECO:0007669"/>
    <property type="project" value="TreeGrafter"/>
</dbReference>
<dbReference type="InterPro" id="IPR010917">
    <property type="entry name" value="TonB_rcpt_CS"/>
</dbReference>
<keyword evidence="11 12" id="KW-0998">Cell outer membrane</keyword>
<evidence type="ECO:0000256" key="4">
    <source>
        <dbReference type="ARBA" id="ARBA00022452"/>
    </source>
</evidence>
<dbReference type="PROSITE" id="PS01156">
    <property type="entry name" value="TONB_DEPENDENT_REC_2"/>
    <property type="match status" value="1"/>
</dbReference>
<comment type="similarity">
    <text evidence="2 12 14">Belongs to the TonB-dependent receptor family.</text>
</comment>
<keyword evidence="8" id="KW-0408">Iron</keyword>
<evidence type="ECO:0000256" key="8">
    <source>
        <dbReference type="ARBA" id="ARBA00023004"/>
    </source>
</evidence>
<reference evidence="16" key="2">
    <citation type="submission" date="2020-09" db="EMBL/GenBank/DDBJ databases">
        <authorList>
            <person name="Sun Q."/>
            <person name="Zhou Y."/>
        </authorList>
    </citation>
    <scope>NUCLEOTIDE SEQUENCE</scope>
    <source>
        <strain evidence="16">CGMCC 1.7081</strain>
    </source>
</reference>
<dbReference type="GO" id="GO:0015344">
    <property type="term" value="F:siderophore uptake transmembrane transporter activity"/>
    <property type="evidence" value="ECO:0007669"/>
    <property type="project" value="TreeGrafter"/>
</dbReference>
<dbReference type="SMART" id="SM00965">
    <property type="entry name" value="STN"/>
    <property type="match status" value="1"/>
</dbReference>